<dbReference type="EMBL" id="CAEZVF010000013">
    <property type="protein sequence ID" value="CAB4615514.1"/>
    <property type="molecule type" value="Genomic_DNA"/>
</dbReference>
<organism evidence="1">
    <name type="scientific">freshwater metagenome</name>
    <dbReference type="NCBI Taxonomy" id="449393"/>
    <lineage>
        <taxon>unclassified sequences</taxon>
        <taxon>metagenomes</taxon>
        <taxon>ecological metagenomes</taxon>
    </lineage>
</organism>
<name>A0A6J6HWJ4_9ZZZZ</name>
<protein>
    <submittedName>
        <fullName evidence="1">Unannotated protein</fullName>
    </submittedName>
</protein>
<sequence>MAIALVVLAMAIVAAAAAFGASTRGRMSSADPDVPPVALPEDRWTIGADLDRTRFGVGLRGYRMAQVDEVLDRVSRDLVQRDEYIDDLAAALTRAGIAVPERPDPVVIEEDLNQASGDDVDALDDASVEAAVTSDQD</sequence>
<evidence type="ECO:0000313" key="1">
    <source>
        <dbReference type="EMBL" id="CAB4615514.1"/>
    </source>
</evidence>
<proteinExistence type="predicted"/>
<dbReference type="InterPro" id="IPR019933">
    <property type="entry name" value="DivIVA_domain"/>
</dbReference>
<dbReference type="AlphaFoldDB" id="A0A6J6HWJ4"/>
<reference evidence="1" key="1">
    <citation type="submission" date="2020-05" db="EMBL/GenBank/DDBJ databases">
        <authorList>
            <person name="Chiriac C."/>
            <person name="Salcher M."/>
            <person name="Ghai R."/>
            <person name="Kavagutti S V."/>
        </authorList>
    </citation>
    <scope>NUCLEOTIDE SEQUENCE</scope>
</reference>
<accession>A0A6J6HWJ4</accession>
<dbReference type="NCBIfam" id="TIGR03544">
    <property type="entry name" value="DivI1A_domain"/>
    <property type="match status" value="1"/>
</dbReference>
<gene>
    <name evidence="1" type="ORF">UFOPK1939_00165</name>
</gene>
<dbReference type="Gene3D" id="6.10.250.660">
    <property type="match status" value="1"/>
</dbReference>